<name>A0A3G3MAA0_9CAUD</name>
<keyword evidence="2" id="KW-1185">Reference proteome</keyword>
<gene>
    <name evidence="1" type="primary">41</name>
    <name evidence="1" type="ORF">SEA_OCTOBIEN14_41</name>
</gene>
<dbReference type="RefSeq" id="YP_010246286.1">
    <property type="nucleotide sequence ID" value="NC_060134.1"/>
</dbReference>
<dbReference type="GeneID" id="70080830"/>
<sequence>MSNDNRVDAWWLKQAINSPPTGSDPDLHKTISEHVDPEALVQTALERVGKNLGTSDPMSTREGANAVAMYIDGFLAGIEFHLAKTGQKTVLDQVREFINTPYPKVVDGEGERYGYHVAVTELKQTLGLKP</sequence>
<protein>
    <submittedName>
        <fullName evidence="1">Uncharacterized protein</fullName>
    </submittedName>
</protein>
<organism evidence="1 2">
    <name type="scientific">Gordonia phage Octobien14</name>
    <dbReference type="NCBI Taxonomy" id="2483673"/>
    <lineage>
        <taxon>Viruses</taxon>
        <taxon>Duplodnaviria</taxon>
        <taxon>Heunggongvirae</taxon>
        <taxon>Uroviricota</taxon>
        <taxon>Caudoviricetes</taxon>
        <taxon>Deeyouvirinae</taxon>
        <taxon>Octobienvirus</taxon>
        <taxon>Octobienvirus octobien14</taxon>
    </lineage>
</organism>
<dbReference type="KEGG" id="vg:70080830"/>
<proteinExistence type="predicted"/>
<evidence type="ECO:0000313" key="1">
    <source>
        <dbReference type="EMBL" id="AYR03189.1"/>
    </source>
</evidence>
<evidence type="ECO:0000313" key="2">
    <source>
        <dbReference type="Proteomes" id="UP000280547"/>
    </source>
</evidence>
<reference evidence="1 2" key="1">
    <citation type="submission" date="2018-09" db="EMBL/GenBank/DDBJ databases">
        <authorList>
            <person name="Amanuel B.M."/>
            <person name="Anspach C.J."/>
            <person name="Chiquito R.J."/>
            <person name="Gales J.M."/>
            <person name="Hall T."/>
            <person name="Hotaki K."/>
            <person name="Lozano B."/>
            <person name="Mugisha B."/>
            <person name="Fogarty M.P."/>
            <person name="Leadon S.A."/>
            <person name="Molloy S.D."/>
            <person name="Garlena R.A."/>
            <person name="Russell D.A."/>
            <person name="Pope W.H."/>
            <person name="Jacobs-Sera D."/>
            <person name="Hatfull G.F."/>
        </authorList>
    </citation>
    <scope>NUCLEOTIDE SEQUENCE [LARGE SCALE GENOMIC DNA]</scope>
</reference>
<dbReference type="Proteomes" id="UP000280547">
    <property type="component" value="Segment"/>
</dbReference>
<dbReference type="EMBL" id="MH976515">
    <property type="protein sequence ID" value="AYR03189.1"/>
    <property type="molecule type" value="Genomic_DNA"/>
</dbReference>
<accession>A0A3G3MAA0</accession>